<dbReference type="AlphaFoldDB" id="A0AAV7R7V9"/>
<dbReference type="Proteomes" id="UP001066276">
    <property type="component" value="Chromosome 5"/>
</dbReference>
<gene>
    <name evidence="2" type="ORF">NDU88_001045</name>
</gene>
<accession>A0AAV7R7V9</accession>
<evidence type="ECO:0000313" key="2">
    <source>
        <dbReference type="EMBL" id="KAJ1148208.1"/>
    </source>
</evidence>
<evidence type="ECO:0000313" key="3">
    <source>
        <dbReference type="Proteomes" id="UP001066276"/>
    </source>
</evidence>
<protein>
    <submittedName>
        <fullName evidence="2">Uncharacterized protein</fullName>
    </submittedName>
</protein>
<feature type="compositionally biased region" description="Basic residues" evidence="1">
    <location>
        <begin position="161"/>
        <end position="180"/>
    </location>
</feature>
<name>A0AAV7R7V9_PLEWA</name>
<feature type="compositionally biased region" description="Polar residues" evidence="1">
    <location>
        <begin position="144"/>
        <end position="159"/>
    </location>
</feature>
<organism evidence="2 3">
    <name type="scientific">Pleurodeles waltl</name>
    <name type="common">Iberian ribbed newt</name>
    <dbReference type="NCBI Taxonomy" id="8319"/>
    <lineage>
        <taxon>Eukaryota</taxon>
        <taxon>Metazoa</taxon>
        <taxon>Chordata</taxon>
        <taxon>Craniata</taxon>
        <taxon>Vertebrata</taxon>
        <taxon>Euteleostomi</taxon>
        <taxon>Amphibia</taxon>
        <taxon>Batrachia</taxon>
        <taxon>Caudata</taxon>
        <taxon>Salamandroidea</taxon>
        <taxon>Salamandridae</taxon>
        <taxon>Pleurodelinae</taxon>
        <taxon>Pleurodeles</taxon>
    </lineage>
</organism>
<keyword evidence="3" id="KW-1185">Reference proteome</keyword>
<proteinExistence type="predicted"/>
<reference evidence="2" key="1">
    <citation type="journal article" date="2022" name="bioRxiv">
        <title>Sequencing and chromosome-scale assembly of the giantPleurodeles waltlgenome.</title>
        <authorList>
            <person name="Brown T."/>
            <person name="Elewa A."/>
            <person name="Iarovenko S."/>
            <person name="Subramanian E."/>
            <person name="Araus A.J."/>
            <person name="Petzold A."/>
            <person name="Susuki M."/>
            <person name="Suzuki K.-i.T."/>
            <person name="Hayashi T."/>
            <person name="Toyoda A."/>
            <person name="Oliveira C."/>
            <person name="Osipova E."/>
            <person name="Leigh N.D."/>
            <person name="Simon A."/>
            <person name="Yun M.H."/>
        </authorList>
    </citation>
    <scope>NUCLEOTIDE SEQUENCE</scope>
    <source>
        <strain evidence="2">20211129_DDA</strain>
        <tissue evidence="2">Liver</tissue>
    </source>
</reference>
<feature type="region of interest" description="Disordered" evidence="1">
    <location>
        <begin position="136"/>
        <end position="180"/>
    </location>
</feature>
<evidence type="ECO:0000256" key="1">
    <source>
        <dbReference type="SAM" id="MobiDB-lite"/>
    </source>
</evidence>
<dbReference type="EMBL" id="JANPWB010000009">
    <property type="protein sequence ID" value="KAJ1148208.1"/>
    <property type="molecule type" value="Genomic_DNA"/>
</dbReference>
<comment type="caution">
    <text evidence="2">The sequence shown here is derived from an EMBL/GenBank/DDBJ whole genome shotgun (WGS) entry which is preliminary data.</text>
</comment>
<sequence length="180" mass="20244">MHRGQRKTATLLMLPAGERERLGEHRALAGLADGSRGPLREADERTMNILPAVYEQAASRGLALLPIQEVTTVEIAIFWGLCREWAFNKYAANWPERALLGTAGRQSYNLGASQQRTNWIDYLLDGSVGLGPVDVIGHGKHPVQPQSSQNRLGSSQQLKWMSRHRSDRQKHKQLRCNKRI</sequence>